<dbReference type="eggNOG" id="ENOG502S60G">
    <property type="taxonomic scope" value="Eukaryota"/>
</dbReference>
<gene>
    <name evidence="2" type="ORF">BAUCODRAFT_36821</name>
</gene>
<evidence type="ECO:0000256" key="1">
    <source>
        <dbReference type="SAM" id="MobiDB-lite"/>
    </source>
</evidence>
<dbReference type="EMBL" id="KB445560">
    <property type="protein sequence ID" value="EMC93157.1"/>
    <property type="molecule type" value="Genomic_DNA"/>
</dbReference>
<evidence type="ECO:0000313" key="2">
    <source>
        <dbReference type="EMBL" id="EMC93157.1"/>
    </source>
</evidence>
<feature type="compositionally biased region" description="Polar residues" evidence="1">
    <location>
        <begin position="102"/>
        <end position="116"/>
    </location>
</feature>
<feature type="region of interest" description="Disordered" evidence="1">
    <location>
        <begin position="97"/>
        <end position="126"/>
    </location>
</feature>
<organism evidence="2 3">
    <name type="scientific">Baudoinia panamericana (strain UAMH 10762)</name>
    <name type="common">Angels' share fungus</name>
    <name type="synonym">Baudoinia compniacensis (strain UAMH 10762)</name>
    <dbReference type="NCBI Taxonomy" id="717646"/>
    <lineage>
        <taxon>Eukaryota</taxon>
        <taxon>Fungi</taxon>
        <taxon>Dikarya</taxon>
        <taxon>Ascomycota</taxon>
        <taxon>Pezizomycotina</taxon>
        <taxon>Dothideomycetes</taxon>
        <taxon>Dothideomycetidae</taxon>
        <taxon>Mycosphaerellales</taxon>
        <taxon>Teratosphaeriaceae</taxon>
        <taxon>Baudoinia</taxon>
    </lineage>
</organism>
<keyword evidence="3" id="KW-1185">Reference proteome</keyword>
<accession>M2LGG2</accession>
<dbReference type="GeneID" id="19113081"/>
<dbReference type="Gene3D" id="3.30.160.60">
    <property type="entry name" value="Classic Zinc Finger"/>
    <property type="match status" value="1"/>
</dbReference>
<dbReference type="InterPro" id="IPR039970">
    <property type="entry name" value="TF_Grauzone"/>
</dbReference>
<feature type="region of interest" description="Disordered" evidence="1">
    <location>
        <begin position="351"/>
        <end position="374"/>
    </location>
</feature>
<dbReference type="HOGENOM" id="CLU_046431_0_0_1"/>
<dbReference type="AlphaFoldDB" id="M2LGG2"/>
<evidence type="ECO:0000313" key="3">
    <source>
        <dbReference type="Proteomes" id="UP000011761"/>
    </source>
</evidence>
<dbReference type="GO" id="GO:0003700">
    <property type="term" value="F:DNA-binding transcription factor activity"/>
    <property type="evidence" value="ECO:0007669"/>
    <property type="project" value="InterPro"/>
</dbReference>
<sequence>MASTHQAAFNHHACSSTDLPTETVWNPEFSAYQQPWSILDTWTSPVQPMQRYLQERDRPFFMSNKFEEDPTMQPFPDVPVYGLRYVDSEGSLQSLPCRYPSPSESGISMSHPSSVLSDREMTPNRSPHVKAAVDQPQAMYTNMSFLASGGYSTYERCDVFNDGHCVALHDVQQYADAQPESVHYDDEHLAYGHYAQEGYHPMHDDVHTEVSCSPSQLCNPGASDGNVVASSEAAPVIRRRRASSTRAITSPYLASKVVKRPSPGKRTSSHDESNTNSDATLSTVRPFPCAFAQYGCTSSFGSKNEWKRHVATQHMRLGYWRCDQCPNSERKPNDFNRKDLFIQHVRRMHPVPRDDKKSPTKVKTQAASGRGGKVDAEEEALGEISRRCYKLLRSAPQRSGCLFAKCAVSFDGSGSWDERMEHIGRHMETAKKVEGDIVHPTAWRLDEVTEAWLLSEQIIAMQKGRLVLA</sequence>
<reference evidence="2 3" key="1">
    <citation type="journal article" date="2012" name="PLoS Pathog.">
        <title>Diverse lifestyles and strategies of plant pathogenesis encoded in the genomes of eighteen Dothideomycetes fungi.</title>
        <authorList>
            <person name="Ohm R.A."/>
            <person name="Feau N."/>
            <person name="Henrissat B."/>
            <person name="Schoch C.L."/>
            <person name="Horwitz B.A."/>
            <person name="Barry K.W."/>
            <person name="Condon B.J."/>
            <person name="Copeland A.C."/>
            <person name="Dhillon B."/>
            <person name="Glaser F."/>
            <person name="Hesse C.N."/>
            <person name="Kosti I."/>
            <person name="LaButti K."/>
            <person name="Lindquist E.A."/>
            <person name="Lucas S."/>
            <person name="Salamov A.A."/>
            <person name="Bradshaw R.E."/>
            <person name="Ciuffetti L."/>
            <person name="Hamelin R.C."/>
            <person name="Kema G.H.J."/>
            <person name="Lawrence C."/>
            <person name="Scott J.A."/>
            <person name="Spatafora J.W."/>
            <person name="Turgeon B.G."/>
            <person name="de Wit P.J.G.M."/>
            <person name="Zhong S."/>
            <person name="Goodwin S.B."/>
            <person name="Grigoriev I.V."/>
        </authorList>
    </citation>
    <scope>NUCLEOTIDE SEQUENCE [LARGE SCALE GENOMIC DNA]</scope>
    <source>
        <strain evidence="2 3">UAMH 10762</strain>
    </source>
</reference>
<dbReference type="PANTHER" id="PTHR23225:SF2">
    <property type="entry name" value="AT09679P-RELATED"/>
    <property type="match status" value="1"/>
</dbReference>
<evidence type="ECO:0008006" key="4">
    <source>
        <dbReference type="Google" id="ProtNLM"/>
    </source>
</evidence>
<dbReference type="KEGG" id="bcom:BAUCODRAFT_36821"/>
<proteinExistence type="predicted"/>
<dbReference type="OrthoDB" id="5388486at2759"/>
<dbReference type="RefSeq" id="XP_007679177.1">
    <property type="nucleotide sequence ID" value="XM_007680987.1"/>
</dbReference>
<dbReference type="Proteomes" id="UP000011761">
    <property type="component" value="Unassembled WGS sequence"/>
</dbReference>
<dbReference type="PANTHER" id="PTHR23225">
    <property type="entry name" value="ZINC FINGER PROTEIN"/>
    <property type="match status" value="1"/>
</dbReference>
<feature type="region of interest" description="Disordered" evidence="1">
    <location>
        <begin position="256"/>
        <end position="280"/>
    </location>
</feature>
<protein>
    <recommendedName>
        <fullName evidence="4">C2H2-type domain-containing protein</fullName>
    </recommendedName>
</protein>
<name>M2LGG2_BAUPA</name>
<dbReference type="OMA" id="RMEHIGR"/>